<evidence type="ECO:0000313" key="2">
    <source>
        <dbReference type="EMBL" id="RHY91546.1"/>
    </source>
</evidence>
<keyword evidence="1" id="KW-0472">Membrane</keyword>
<accession>A0A418DA43</accession>
<organism evidence="2 3">
    <name type="scientific">Aphanomyces astaci</name>
    <name type="common">Crayfish plague agent</name>
    <dbReference type="NCBI Taxonomy" id="112090"/>
    <lineage>
        <taxon>Eukaryota</taxon>
        <taxon>Sar</taxon>
        <taxon>Stramenopiles</taxon>
        <taxon>Oomycota</taxon>
        <taxon>Saprolegniomycetes</taxon>
        <taxon>Saprolegniales</taxon>
        <taxon>Verrucalvaceae</taxon>
        <taxon>Aphanomyces</taxon>
    </lineage>
</organism>
<gene>
    <name evidence="2" type="ORF">DYB26_016377</name>
</gene>
<reference evidence="2 3" key="1">
    <citation type="submission" date="2018-08" db="EMBL/GenBank/DDBJ databases">
        <title>Aphanomyces genome sequencing and annotation.</title>
        <authorList>
            <person name="Minardi D."/>
            <person name="Oidtmann B."/>
            <person name="Van Der Giezen M."/>
            <person name="Studholme D.J."/>
        </authorList>
    </citation>
    <scope>NUCLEOTIDE SEQUENCE [LARGE SCALE GENOMIC DNA]</scope>
    <source>
        <strain evidence="2 3">FDL457</strain>
    </source>
</reference>
<dbReference type="AlphaFoldDB" id="A0A418DA43"/>
<name>A0A418DA43_APHAT</name>
<sequence length="283" mass="31649">CIDALLASYDHIQVVQATLHALVKLAKFFQLADDNPPTWSHLVNECDDVRLYLMLANDVDFPWLKCALATKQVEWAAHIEPIIWGAILDHPACVAALPVLHRCSIGGLPRHEQSASQLWALTTFAMHVVAPHTNLIQFHRLVVVVLPQLVPELPRVSSTTTNTLALPSSIENEQQKQQHDELEFEWTMALWAVRSASVASLLVCIGAVLVVLNDDAFIHDTMREQVAVLCRQLIVAILSTDEANVSKFAAKYVDFCIDQVTENEQRRALHRFVSAQQQQKAIS</sequence>
<dbReference type="EMBL" id="QUTF01021787">
    <property type="protein sequence ID" value="RHY91546.1"/>
    <property type="molecule type" value="Genomic_DNA"/>
</dbReference>
<comment type="caution">
    <text evidence="2">The sequence shown here is derived from an EMBL/GenBank/DDBJ whole genome shotgun (WGS) entry which is preliminary data.</text>
</comment>
<evidence type="ECO:0000313" key="3">
    <source>
        <dbReference type="Proteomes" id="UP000286510"/>
    </source>
</evidence>
<feature type="transmembrane region" description="Helical" evidence="1">
    <location>
        <begin position="188"/>
        <end position="212"/>
    </location>
</feature>
<protein>
    <submittedName>
        <fullName evidence="2">Uncharacterized protein</fullName>
    </submittedName>
</protein>
<keyword evidence="1" id="KW-1133">Transmembrane helix</keyword>
<dbReference type="Proteomes" id="UP000286510">
    <property type="component" value="Unassembled WGS sequence"/>
</dbReference>
<feature type="non-terminal residue" evidence="2">
    <location>
        <position position="1"/>
    </location>
</feature>
<evidence type="ECO:0000256" key="1">
    <source>
        <dbReference type="SAM" id="Phobius"/>
    </source>
</evidence>
<dbReference type="VEuPathDB" id="FungiDB:H257_14456"/>
<proteinExistence type="predicted"/>
<keyword evidence="1" id="KW-0812">Transmembrane</keyword>